<feature type="transmembrane region" description="Helical" evidence="1">
    <location>
        <begin position="192"/>
        <end position="210"/>
    </location>
</feature>
<feature type="transmembrane region" description="Helical" evidence="1">
    <location>
        <begin position="222"/>
        <end position="239"/>
    </location>
</feature>
<keyword evidence="3" id="KW-0012">Acyltransferase</keyword>
<feature type="transmembrane region" description="Helical" evidence="1">
    <location>
        <begin position="133"/>
        <end position="152"/>
    </location>
</feature>
<dbReference type="PANTHER" id="PTHR23028:SF53">
    <property type="entry name" value="ACYL_TRANSF_3 DOMAIN-CONTAINING PROTEIN"/>
    <property type="match status" value="1"/>
</dbReference>
<keyword evidence="3" id="KW-0808">Transferase</keyword>
<dbReference type="GO" id="GO:0016020">
    <property type="term" value="C:membrane"/>
    <property type="evidence" value="ECO:0007669"/>
    <property type="project" value="TreeGrafter"/>
</dbReference>
<proteinExistence type="predicted"/>
<keyword evidence="4" id="KW-1185">Reference proteome</keyword>
<feature type="transmembrane region" description="Helical" evidence="1">
    <location>
        <begin position="91"/>
        <end position="113"/>
    </location>
</feature>
<dbReference type="InterPro" id="IPR050879">
    <property type="entry name" value="Acyltransferase_3"/>
</dbReference>
<keyword evidence="3" id="KW-0378">Hydrolase</keyword>
<feature type="transmembrane region" description="Helical" evidence="1">
    <location>
        <begin position="363"/>
        <end position="385"/>
    </location>
</feature>
<evidence type="ECO:0000256" key="1">
    <source>
        <dbReference type="SAM" id="Phobius"/>
    </source>
</evidence>
<keyword evidence="1" id="KW-0472">Membrane</keyword>
<feature type="transmembrane region" description="Helical" evidence="1">
    <location>
        <begin position="297"/>
        <end position="318"/>
    </location>
</feature>
<dbReference type="Proteomes" id="UP000198866">
    <property type="component" value="Unassembled WGS sequence"/>
</dbReference>
<evidence type="ECO:0000259" key="2">
    <source>
        <dbReference type="Pfam" id="PF01757"/>
    </source>
</evidence>
<dbReference type="EMBL" id="FNYE01000001">
    <property type="protein sequence ID" value="SEI41238.1"/>
    <property type="molecule type" value="Genomic_DNA"/>
</dbReference>
<dbReference type="PANTHER" id="PTHR23028">
    <property type="entry name" value="ACETYLTRANSFERASE"/>
    <property type="match status" value="1"/>
</dbReference>
<organism evidence="3 4">
    <name type="scientific">Paraburkholderia diazotrophica</name>
    <dbReference type="NCBI Taxonomy" id="667676"/>
    <lineage>
        <taxon>Bacteria</taxon>
        <taxon>Pseudomonadati</taxon>
        <taxon>Pseudomonadota</taxon>
        <taxon>Betaproteobacteria</taxon>
        <taxon>Burkholderiales</taxon>
        <taxon>Burkholderiaceae</taxon>
        <taxon>Paraburkholderia</taxon>
    </lineage>
</organism>
<protein>
    <submittedName>
        <fullName evidence="3">Peptidoglycan/LPS O-acetylase OafA/YrhL, contains acyltransferase and SGNH-hydrolase domains</fullName>
    </submittedName>
</protein>
<reference evidence="4" key="1">
    <citation type="submission" date="2016-10" db="EMBL/GenBank/DDBJ databases">
        <authorList>
            <person name="Varghese N."/>
            <person name="Submissions S."/>
        </authorList>
    </citation>
    <scope>NUCLEOTIDE SEQUENCE [LARGE SCALE GENOMIC DNA]</scope>
    <source>
        <strain evidence="4">LMG 26031</strain>
    </source>
</reference>
<dbReference type="AlphaFoldDB" id="A0A1H6QBW7"/>
<dbReference type="InterPro" id="IPR002656">
    <property type="entry name" value="Acyl_transf_3_dom"/>
</dbReference>
<feature type="transmembrane region" description="Helical" evidence="1">
    <location>
        <begin position="52"/>
        <end position="71"/>
    </location>
</feature>
<dbReference type="GO" id="GO:0016747">
    <property type="term" value="F:acyltransferase activity, transferring groups other than amino-acyl groups"/>
    <property type="evidence" value="ECO:0007669"/>
    <property type="project" value="InterPro"/>
</dbReference>
<feature type="transmembrane region" description="Helical" evidence="1">
    <location>
        <begin position="330"/>
        <end position="351"/>
    </location>
</feature>
<dbReference type="Pfam" id="PF01757">
    <property type="entry name" value="Acyl_transf_3"/>
    <property type="match status" value="1"/>
</dbReference>
<evidence type="ECO:0000313" key="3">
    <source>
        <dbReference type="EMBL" id="SEI41238.1"/>
    </source>
</evidence>
<dbReference type="GO" id="GO:0016787">
    <property type="term" value="F:hydrolase activity"/>
    <property type="evidence" value="ECO:0007669"/>
    <property type="project" value="UniProtKB-KW"/>
</dbReference>
<feature type="domain" description="Acyltransferase 3" evidence="2">
    <location>
        <begin position="48"/>
        <end position="382"/>
    </location>
</feature>
<evidence type="ECO:0000313" key="4">
    <source>
        <dbReference type="Proteomes" id="UP000198866"/>
    </source>
</evidence>
<name>A0A1H6QBW7_9BURK</name>
<feature type="transmembrane region" description="Helical" evidence="1">
    <location>
        <begin position="273"/>
        <end position="291"/>
    </location>
</feature>
<keyword evidence="1" id="KW-1133">Transmembrane helix</keyword>
<gene>
    <name evidence="3" type="ORF">SAMN05192539_1001242</name>
</gene>
<sequence>MDQHLANLDVHEAWRIVPVLVVLCGAISVLRWRGLDAQEIRADERFRNIDGLRGFLALGVFLAHASGYYAYMRAGFWGPGPDLFFNQLGNIGVSVFFVITSYLFWGKAIAASARVHRAADYRRYLFSLYLSRFFRVAPLFYFVLCLTLLTVFSSTGLHLNVSPAKLAKEIVNWMALGLGANVWINGNPEPPVMFGMVWTLAWEWYFYFSLAVTSLIAFVPRLRTAFVVLLFGVSVAFSVDARFGVWSYLMLFSIGMMAASLPRSSFRLDGIPAHVRSLVASASIALAYAGVGASNAVVQNLLIAAFFYLILTGCDLFGLLKSRGAQRLGAISYGVYLTHGVCLHLVFANASLRQFSMESIAQYWAVVLIAGALVVAMSCATYVMIERPGIALGRALLARRGWREKTPQSGTDAQTAAAT</sequence>
<feature type="transmembrane region" description="Helical" evidence="1">
    <location>
        <begin position="13"/>
        <end position="32"/>
    </location>
</feature>
<accession>A0A1H6QBW7</accession>
<keyword evidence="1" id="KW-0812">Transmembrane</keyword>
<dbReference type="RefSeq" id="WP_177200276.1">
    <property type="nucleotide sequence ID" value="NZ_FNYE01000001.1"/>
</dbReference>
<dbReference type="GO" id="GO:0009103">
    <property type="term" value="P:lipopolysaccharide biosynthetic process"/>
    <property type="evidence" value="ECO:0007669"/>
    <property type="project" value="TreeGrafter"/>
</dbReference>